<dbReference type="GO" id="GO:0004664">
    <property type="term" value="F:prephenate dehydratase activity"/>
    <property type="evidence" value="ECO:0007669"/>
    <property type="project" value="UniProtKB-UniRule"/>
</dbReference>
<name>A0A4Y4C162_9CORY</name>
<dbReference type="PIRSF" id="PIRSF001500">
    <property type="entry name" value="Chor_mut_pdt_Ppr"/>
    <property type="match status" value="1"/>
</dbReference>
<evidence type="ECO:0000256" key="9">
    <source>
        <dbReference type="PIRSR" id="PIRSR001500-2"/>
    </source>
</evidence>
<dbReference type="GO" id="GO:0009094">
    <property type="term" value="P:L-phenylalanine biosynthetic process"/>
    <property type="evidence" value="ECO:0007669"/>
    <property type="project" value="UniProtKB-UniPathway"/>
</dbReference>
<gene>
    <name evidence="10 13" type="primary">pheA</name>
    <name evidence="13" type="ORF">CVA01_08630</name>
</gene>
<dbReference type="PROSITE" id="PS00858">
    <property type="entry name" value="PREPHENATE_DEHYDR_2"/>
    <property type="match status" value="1"/>
</dbReference>
<feature type="site" description="Essential for prephenate dehydratase activity" evidence="9">
    <location>
        <position position="192"/>
    </location>
</feature>
<evidence type="ECO:0000256" key="5">
    <source>
        <dbReference type="ARBA" id="ARBA00023141"/>
    </source>
</evidence>
<protein>
    <recommendedName>
        <fullName evidence="3 10">Prephenate dehydratase</fullName>
        <shortName evidence="10">PDT</shortName>
        <ecNumber evidence="2 10">4.2.1.51</ecNumber>
    </recommendedName>
</protein>
<keyword evidence="7 10" id="KW-0456">Lyase</keyword>
<reference evidence="13 14" key="1">
    <citation type="submission" date="2019-06" db="EMBL/GenBank/DDBJ databases">
        <title>Whole genome shotgun sequence of Corynebacterium variabile NBRC 15286.</title>
        <authorList>
            <person name="Hosoyama A."/>
            <person name="Uohara A."/>
            <person name="Ohji S."/>
            <person name="Ichikawa N."/>
        </authorList>
    </citation>
    <scope>NUCLEOTIDE SEQUENCE [LARGE SCALE GENOMIC DNA]</scope>
    <source>
        <strain evidence="13 14">NBRC 15286</strain>
    </source>
</reference>
<dbReference type="EC" id="4.2.1.51" evidence="2 10"/>
<dbReference type="EMBL" id="BJNT01000005">
    <property type="protein sequence ID" value="GEC85549.1"/>
    <property type="molecule type" value="Genomic_DNA"/>
</dbReference>
<dbReference type="AlphaFoldDB" id="A0A4Y4C162"/>
<evidence type="ECO:0000256" key="8">
    <source>
        <dbReference type="ARBA" id="ARBA00047848"/>
    </source>
</evidence>
<dbReference type="Proteomes" id="UP000319986">
    <property type="component" value="Unassembled WGS sequence"/>
</dbReference>
<dbReference type="PROSITE" id="PS51171">
    <property type="entry name" value="PREPHENATE_DEHYDR_3"/>
    <property type="match status" value="1"/>
</dbReference>
<sequence length="326" mass="34784">MVTQRSARPGRLMGMTTVAFLGPRGTFTEQAVLDFTTAGHLPADADHVTVTSPAIALDMVRSGEADVACVALESSVDGPVTQTFDAFTVGSELQIVREHDVPVAFQLLVRPGTTLADVRTLTCHPVAYNQTANWRGVTLPDVTFVAASSNGAGATAVAAGEVDAALAPARAGELNGLETLADGINDLPDARTRFVLLTRPQTPPARTGNDRTAIVLRVPNEPASLVMALMELATRRVDMSRIESRPTREKAGTYNFHVEVAGHIDDPAVAEALAGLYRYAERFRYLGSWPQEGWVGGVNGPSGSMPPDYTESRAWIEARTKGEPYA</sequence>
<evidence type="ECO:0000259" key="11">
    <source>
        <dbReference type="PROSITE" id="PS51171"/>
    </source>
</evidence>
<dbReference type="Gene3D" id="3.40.190.10">
    <property type="entry name" value="Periplasmic binding protein-like II"/>
    <property type="match status" value="2"/>
</dbReference>
<evidence type="ECO:0000256" key="1">
    <source>
        <dbReference type="ARBA" id="ARBA00004741"/>
    </source>
</evidence>
<evidence type="ECO:0000256" key="2">
    <source>
        <dbReference type="ARBA" id="ARBA00013147"/>
    </source>
</evidence>
<evidence type="ECO:0000256" key="4">
    <source>
        <dbReference type="ARBA" id="ARBA00022605"/>
    </source>
</evidence>
<dbReference type="InterPro" id="IPR002912">
    <property type="entry name" value="ACT_dom"/>
</dbReference>
<comment type="pathway">
    <text evidence="1 10">Amino-acid biosynthesis; L-phenylalanine biosynthesis; phenylpyruvate from prephenate: step 1/1.</text>
</comment>
<proteinExistence type="predicted"/>
<accession>A0A4Y4C162</accession>
<dbReference type="InterPro" id="IPR045865">
    <property type="entry name" value="ACT-like_dom_sf"/>
</dbReference>
<keyword evidence="6 10" id="KW-0584">Phenylalanine biosynthesis</keyword>
<dbReference type="CDD" id="cd13632">
    <property type="entry name" value="PBP2_Aa-PDT_like"/>
    <property type="match status" value="1"/>
</dbReference>
<evidence type="ECO:0000313" key="13">
    <source>
        <dbReference type="EMBL" id="GEC85549.1"/>
    </source>
</evidence>
<evidence type="ECO:0000256" key="6">
    <source>
        <dbReference type="ARBA" id="ARBA00023222"/>
    </source>
</evidence>
<evidence type="ECO:0000256" key="3">
    <source>
        <dbReference type="ARBA" id="ARBA00021872"/>
    </source>
</evidence>
<dbReference type="InterPro" id="IPR008242">
    <property type="entry name" value="Chor_mutase/pphenate_deHydtase"/>
</dbReference>
<dbReference type="PROSITE" id="PS51671">
    <property type="entry name" value="ACT"/>
    <property type="match status" value="1"/>
</dbReference>
<dbReference type="InterPro" id="IPR001086">
    <property type="entry name" value="Preph_deHydtase"/>
</dbReference>
<dbReference type="Gene3D" id="3.30.70.260">
    <property type="match status" value="1"/>
</dbReference>
<evidence type="ECO:0000256" key="10">
    <source>
        <dbReference type="RuleBase" id="RU361254"/>
    </source>
</evidence>
<dbReference type="InterPro" id="IPR018528">
    <property type="entry name" value="Preph_deHydtase_CS"/>
</dbReference>
<evidence type="ECO:0000313" key="14">
    <source>
        <dbReference type="Proteomes" id="UP000319986"/>
    </source>
</evidence>
<comment type="catalytic activity">
    <reaction evidence="8 10">
        <text>prephenate + H(+) = 3-phenylpyruvate + CO2 + H2O</text>
        <dbReference type="Rhea" id="RHEA:21648"/>
        <dbReference type="ChEBI" id="CHEBI:15377"/>
        <dbReference type="ChEBI" id="CHEBI:15378"/>
        <dbReference type="ChEBI" id="CHEBI:16526"/>
        <dbReference type="ChEBI" id="CHEBI:18005"/>
        <dbReference type="ChEBI" id="CHEBI:29934"/>
        <dbReference type="EC" id="4.2.1.51"/>
    </reaction>
</comment>
<feature type="domain" description="ACT" evidence="12">
    <location>
        <begin position="213"/>
        <end position="290"/>
    </location>
</feature>
<dbReference type="PANTHER" id="PTHR21022:SF19">
    <property type="entry name" value="PREPHENATE DEHYDRATASE-RELATED"/>
    <property type="match status" value="1"/>
</dbReference>
<comment type="caution">
    <text evidence="13">The sequence shown here is derived from an EMBL/GenBank/DDBJ whole genome shotgun (WGS) entry which is preliminary data.</text>
</comment>
<dbReference type="SUPFAM" id="SSF55021">
    <property type="entry name" value="ACT-like"/>
    <property type="match status" value="1"/>
</dbReference>
<evidence type="ECO:0000256" key="7">
    <source>
        <dbReference type="ARBA" id="ARBA00023239"/>
    </source>
</evidence>
<dbReference type="PANTHER" id="PTHR21022">
    <property type="entry name" value="PREPHENATE DEHYDRATASE P PROTEIN"/>
    <property type="match status" value="1"/>
</dbReference>
<organism evidence="13 14">
    <name type="scientific">Corynebacterium variabile</name>
    <dbReference type="NCBI Taxonomy" id="1727"/>
    <lineage>
        <taxon>Bacteria</taxon>
        <taxon>Bacillati</taxon>
        <taxon>Actinomycetota</taxon>
        <taxon>Actinomycetes</taxon>
        <taxon>Mycobacteriales</taxon>
        <taxon>Corynebacteriaceae</taxon>
        <taxon>Corynebacterium</taxon>
    </lineage>
</organism>
<dbReference type="SUPFAM" id="SSF53850">
    <property type="entry name" value="Periplasmic binding protein-like II"/>
    <property type="match status" value="1"/>
</dbReference>
<dbReference type="CDD" id="cd04905">
    <property type="entry name" value="ACT_CM-PDT"/>
    <property type="match status" value="1"/>
</dbReference>
<dbReference type="GO" id="GO:0005737">
    <property type="term" value="C:cytoplasm"/>
    <property type="evidence" value="ECO:0007669"/>
    <property type="project" value="TreeGrafter"/>
</dbReference>
<feature type="domain" description="Prephenate dehydratase" evidence="11">
    <location>
        <begin position="17"/>
        <end position="199"/>
    </location>
</feature>
<dbReference type="Pfam" id="PF00800">
    <property type="entry name" value="PDT"/>
    <property type="match status" value="1"/>
</dbReference>
<keyword evidence="5 10" id="KW-0057">Aromatic amino acid biosynthesis</keyword>
<dbReference type="UniPathway" id="UPA00121">
    <property type="reaction ID" value="UER00345"/>
</dbReference>
<dbReference type="NCBIfam" id="NF008865">
    <property type="entry name" value="PRK11898.1"/>
    <property type="match status" value="1"/>
</dbReference>
<evidence type="ECO:0000259" key="12">
    <source>
        <dbReference type="PROSITE" id="PS51671"/>
    </source>
</evidence>
<keyword evidence="4 10" id="KW-0028">Amino-acid biosynthesis</keyword>